<dbReference type="InterPro" id="IPR002477">
    <property type="entry name" value="Peptidoglycan-bd-like"/>
</dbReference>
<feature type="signal peptide" evidence="2">
    <location>
        <begin position="1"/>
        <end position="29"/>
    </location>
</feature>
<feature type="region of interest" description="Disordered" evidence="1">
    <location>
        <begin position="27"/>
        <end position="126"/>
    </location>
</feature>
<evidence type="ECO:0000313" key="4">
    <source>
        <dbReference type="EMBL" id="MBI4251012.1"/>
    </source>
</evidence>
<dbReference type="EMBL" id="JACQRX010000043">
    <property type="protein sequence ID" value="MBI4251012.1"/>
    <property type="molecule type" value="Genomic_DNA"/>
</dbReference>
<dbReference type="Proteomes" id="UP000752292">
    <property type="component" value="Unassembled WGS sequence"/>
</dbReference>
<evidence type="ECO:0000256" key="2">
    <source>
        <dbReference type="SAM" id="SignalP"/>
    </source>
</evidence>
<dbReference type="Pfam" id="PF01471">
    <property type="entry name" value="PG_binding_1"/>
    <property type="match status" value="1"/>
</dbReference>
<feature type="domain" description="Peptidoglycan binding-like" evidence="3">
    <location>
        <begin position="66"/>
        <end position="120"/>
    </location>
</feature>
<name>A0A932ZVK2_UNCTE</name>
<dbReference type="InterPro" id="IPR036365">
    <property type="entry name" value="PGBD-like_sf"/>
</dbReference>
<dbReference type="InterPro" id="IPR036366">
    <property type="entry name" value="PGBDSf"/>
</dbReference>
<reference evidence="4" key="1">
    <citation type="submission" date="2020-07" db="EMBL/GenBank/DDBJ databases">
        <title>Huge and variable diversity of episymbiotic CPR bacteria and DPANN archaea in groundwater ecosystems.</title>
        <authorList>
            <person name="He C.Y."/>
            <person name="Keren R."/>
            <person name="Whittaker M."/>
            <person name="Farag I.F."/>
            <person name="Doudna J."/>
            <person name="Cate J.H.D."/>
            <person name="Banfield J.F."/>
        </authorList>
    </citation>
    <scope>NUCLEOTIDE SEQUENCE</scope>
    <source>
        <strain evidence="4">NC_groundwater_1370_Ag_S-0.2um_69_93</strain>
    </source>
</reference>
<dbReference type="SUPFAM" id="SSF47090">
    <property type="entry name" value="PGBD-like"/>
    <property type="match status" value="1"/>
</dbReference>
<accession>A0A932ZVK2</accession>
<evidence type="ECO:0000259" key="3">
    <source>
        <dbReference type="Pfam" id="PF01471"/>
    </source>
</evidence>
<feature type="compositionally biased region" description="Basic residues" evidence="1">
    <location>
        <begin position="91"/>
        <end position="108"/>
    </location>
</feature>
<feature type="chain" id="PRO_5037934104" evidence="2">
    <location>
        <begin position="30"/>
        <end position="126"/>
    </location>
</feature>
<gene>
    <name evidence="4" type="ORF">HY618_01000</name>
</gene>
<dbReference type="Gene3D" id="1.10.101.10">
    <property type="entry name" value="PGBD-like superfamily/PGBD"/>
    <property type="match status" value="1"/>
</dbReference>
<proteinExistence type="predicted"/>
<organism evidence="4 5">
    <name type="scientific">Tectimicrobiota bacterium</name>
    <dbReference type="NCBI Taxonomy" id="2528274"/>
    <lineage>
        <taxon>Bacteria</taxon>
        <taxon>Pseudomonadati</taxon>
        <taxon>Nitrospinota/Tectimicrobiota group</taxon>
        <taxon>Candidatus Tectimicrobiota</taxon>
    </lineage>
</organism>
<comment type="caution">
    <text evidence="4">The sequence shown here is derived from an EMBL/GenBank/DDBJ whole genome shotgun (WGS) entry which is preliminary data.</text>
</comment>
<protein>
    <submittedName>
        <fullName evidence="4">Peptidoglycan-binding protein</fullName>
    </submittedName>
</protein>
<keyword evidence="2" id="KW-0732">Signal</keyword>
<evidence type="ECO:0000313" key="5">
    <source>
        <dbReference type="Proteomes" id="UP000752292"/>
    </source>
</evidence>
<evidence type="ECO:0000256" key="1">
    <source>
        <dbReference type="SAM" id="MobiDB-lite"/>
    </source>
</evidence>
<sequence>MNQTFRKTASTAVASAFAAALALSGLAHAQAKPEGSAQPAPKMEKKAPAKRAAPAKAAPDKKKGTPEVAALQEALKKAGENPGPADGLMGRKTRAALRTFQKKNKIKVTGRADKPTMAKLQPFMQK</sequence>
<dbReference type="AlphaFoldDB" id="A0A932ZVK2"/>